<keyword evidence="4" id="KW-1133">Transmembrane helix</keyword>
<keyword evidence="3" id="KW-0325">Glycoprotein</keyword>
<sequence>MFRKKFLYFYIFIFLIFGLFLSGLVYSTWSEDGILTVDSPSINEYVGTGVDLSGSYAVLGTYPSFGSSKVAYFFETDGSTWSQVDSVTTSTATDYFGENVGISGDYALVSDYNDLENGGQSGAVFVYKRNGSNWDEIQKFGASDPHNTDFFGDELSMVDNYAVIGAYRNDYDPAGQNLLSEAGAAYIFSRTGDVWTEEQKITPTSSDRGAADWFGRALDVTEDGNYVVVSAYNDDDTVAGSGSLFIFHRENGTWIQTDKLHASTPANNEYFGRSVSIADSGDYIIVGADGNDDNGSNAGVAYIFSRSGSAWAQQAMVTSTDIAAGDGFGYSVSMSADGSYATVSTPNNDSYNGAVYVFSRSGSTWTQTEKLTSSPSTATSFGWDIQLDKTNDKLIVGAPDYTTSTFSSAGGAYILSMASVPIAPTFGSVTVASSSISFFWDTVADASYYTVSSTAASSETTSDTSYVWTSGISPNTEYTFQVSATNASDQEGEYSSATTTYTNPAKPLSLSAVANGQTSANLSWSANNNPTNTVYKIYSGSTLYGSTTSTSYTVIGLTAGTSYTFTVRAIYNSDNTSYVESDSSGSITTAAIANFVILTLSNDNATPSYQFLSKLGEVHTAVVDDIIDDGGTLKAQLTIHSNPVTVTLAAGESQNIDTNGNGSNDMTVTMNSVSSGSTNFTLTFLSAGSSKIYDNPPKEIEGIKAITINNSAQTTDKQKVNLNFNVENAELMAIANNAEFEDVSFEKYNSTKDWKLTEGNGLKTVYAKFRSAQGGTIIYSAQIILTGQNTDAKDEVVIETINDNTNCPLIKEQAYKTTTNKTVYYITSNCTKRAFQRSDIYFTYFTSWKDVNLTDSKTLNLVANDNLGFMPWGSKYDPKYGALVKTVTDPKVYLLLNNNKYWITNENVFN</sequence>
<evidence type="ECO:0000259" key="5">
    <source>
        <dbReference type="PROSITE" id="PS50853"/>
    </source>
</evidence>
<accession>A0A2H0TZ41</accession>
<feature type="domain" description="Fibronectin type-III" evidence="5">
    <location>
        <begin position="506"/>
        <end position="592"/>
    </location>
</feature>
<evidence type="ECO:0000256" key="4">
    <source>
        <dbReference type="SAM" id="Phobius"/>
    </source>
</evidence>
<reference evidence="7" key="1">
    <citation type="submission" date="2017-09" db="EMBL/GenBank/DDBJ databases">
        <title>Depth-based differentiation of microbial function through sediment-hosted aquifers and enrichment of novel symbionts in the deep terrestrial subsurface.</title>
        <authorList>
            <person name="Probst A.J."/>
            <person name="Ladd B."/>
            <person name="Jarett J.K."/>
            <person name="Geller-Mcgrath D.E."/>
            <person name="Sieber C.M.K."/>
            <person name="Emerson J.B."/>
            <person name="Anantharaman K."/>
            <person name="Thomas B.C."/>
            <person name="Malmstrom R."/>
            <person name="Stieglmeier M."/>
            <person name="Klingl A."/>
            <person name="Woyke T."/>
            <person name="Ryan C.M."/>
            <person name="Banfield J.F."/>
        </authorList>
    </citation>
    <scope>NUCLEOTIDE SEQUENCE [LARGE SCALE GENOMIC DNA]</scope>
</reference>
<dbReference type="PANTHER" id="PTHR36220">
    <property type="entry name" value="UNNAMED PRODUCT"/>
    <property type="match status" value="1"/>
</dbReference>
<dbReference type="InterPro" id="IPR003961">
    <property type="entry name" value="FN3_dom"/>
</dbReference>
<dbReference type="EMBL" id="PFBU01000025">
    <property type="protein sequence ID" value="PIR78489.1"/>
    <property type="molecule type" value="Genomic_DNA"/>
</dbReference>
<dbReference type="InterPro" id="IPR013783">
    <property type="entry name" value="Ig-like_fold"/>
</dbReference>
<organism evidence="6 7">
    <name type="scientific">Candidatus Magasanikbacteria bacterium CG10_big_fil_rev_8_21_14_0_10_36_16</name>
    <dbReference type="NCBI Taxonomy" id="1974645"/>
    <lineage>
        <taxon>Bacteria</taxon>
        <taxon>Candidatus Magasanikiibacteriota</taxon>
    </lineage>
</organism>
<feature type="non-terminal residue" evidence="6">
    <location>
        <position position="910"/>
    </location>
</feature>
<dbReference type="Proteomes" id="UP000230852">
    <property type="component" value="Unassembled WGS sequence"/>
</dbReference>
<dbReference type="InterPro" id="IPR036116">
    <property type="entry name" value="FN3_sf"/>
</dbReference>
<evidence type="ECO:0000313" key="7">
    <source>
        <dbReference type="Proteomes" id="UP000230852"/>
    </source>
</evidence>
<dbReference type="Gene3D" id="2.60.40.10">
    <property type="entry name" value="Immunoglobulins"/>
    <property type="match status" value="2"/>
</dbReference>
<evidence type="ECO:0000256" key="2">
    <source>
        <dbReference type="ARBA" id="ARBA00022737"/>
    </source>
</evidence>
<name>A0A2H0TZ41_9BACT</name>
<evidence type="ECO:0000313" key="6">
    <source>
        <dbReference type="EMBL" id="PIR78489.1"/>
    </source>
</evidence>
<keyword evidence="4" id="KW-0812">Transmembrane</keyword>
<proteinExistence type="predicted"/>
<feature type="domain" description="Fibronectin type-III" evidence="5">
    <location>
        <begin position="420"/>
        <end position="505"/>
    </location>
</feature>
<dbReference type="InterPro" id="IPR013517">
    <property type="entry name" value="FG-GAP"/>
</dbReference>
<comment type="caution">
    <text evidence="6">The sequence shown here is derived from an EMBL/GenBank/DDBJ whole genome shotgun (WGS) entry which is preliminary data.</text>
</comment>
<evidence type="ECO:0000256" key="3">
    <source>
        <dbReference type="ARBA" id="ARBA00023180"/>
    </source>
</evidence>
<keyword evidence="2" id="KW-0677">Repeat</keyword>
<dbReference type="Pfam" id="PF00041">
    <property type="entry name" value="fn3"/>
    <property type="match status" value="1"/>
</dbReference>
<dbReference type="AlphaFoldDB" id="A0A2H0TZ41"/>
<dbReference type="Gene3D" id="2.130.10.130">
    <property type="entry name" value="Integrin alpha, N-terminal"/>
    <property type="match status" value="2"/>
</dbReference>
<dbReference type="SUPFAM" id="SSF49265">
    <property type="entry name" value="Fibronectin type III"/>
    <property type="match status" value="1"/>
</dbReference>
<dbReference type="PANTHER" id="PTHR36220:SF1">
    <property type="entry name" value="GAMMA TUBULIN COMPLEX COMPONENT C-TERMINAL DOMAIN-CONTAINING PROTEIN"/>
    <property type="match status" value="1"/>
</dbReference>
<dbReference type="InterPro" id="IPR013519">
    <property type="entry name" value="Int_alpha_beta-p"/>
</dbReference>
<dbReference type="InterPro" id="IPR028994">
    <property type="entry name" value="Integrin_alpha_N"/>
</dbReference>
<keyword evidence="1" id="KW-0732">Signal</keyword>
<gene>
    <name evidence="6" type="ORF">COU28_01475</name>
</gene>
<dbReference type="SUPFAM" id="SSF69318">
    <property type="entry name" value="Integrin alpha N-terminal domain"/>
    <property type="match status" value="1"/>
</dbReference>
<dbReference type="SMART" id="SM00060">
    <property type="entry name" value="FN3"/>
    <property type="match status" value="2"/>
</dbReference>
<dbReference type="PROSITE" id="PS50853">
    <property type="entry name" value="FN3"/>
    <property type="match status" value="2"/>
</dbReference>
<feature type="transmembrane region" description="Helical" evidence="4">
    <location>
        <begin position="7"/>
        <end position="29"/>
    </location>
</feature>
<evidence type="ECO:0000256" key="1">
    <source>
        <dbReference type="ARBA" id="ARBA00022729"/>
    </source>
</evidence>
<dbReference type="Pfam" id="PF14312">
    <property type="entry name" value="FG-GAP_2"/>
    <property type="match status" value="5"/>
</dbReference>
<keyword evidence="4" id="KW-0472">Membrane</keyword>
<dbReference type="SMART" id="SM00191">
    <property type="entry name" value="Int_alpha"/>
    <property type="match status" value="4"/>
</dbReference>
<protein>
    <recommendedName>
        <fullName evidence="5">Fibronectin type-III domain-containing protein</fullName>
    </recommendedName>
</protein>
<dbReference type="CDD" id="cd00063">
    <property type="entry name" value="FN3"/>
    <property type="match status" value="2"/>
</dbReference>